<evidence type="ECO:0000313" key="2">
    <source>
        <dbReference type="EMBL" id="KAL0155177.1"/>
    </source>
</evidence>
<gene>
    <name evidence="2" type="ORF">M9458_049440</name>
</gene>
<sequence>ISPSSAPLGGHTNVTICGKNFGFNKKDRFDTKLIDVVVAGTKCKLERKDSSNNR</sequence>
<accession>A0ABD0MYZ2</accession>
<name>A0ABD0MYZ2_CIRMR</name>
<reference evidence="2 3" key="1">
    <citation type="submission" date="2024-05" db="EMBL/GenBank/DDBJ databases">
        <title>Genome sequencing and assembly of Indian major carp, Cirrhinus mrigala (Hamilton, 1822).</title>
        <authorList>
            <person name="Mohindra V."/>
            <person name="Chowdhury L.M."/>
            <person name="Lal K."/>
            <person name="Jena J.K."/>
        </authorList>
    </citation>
    <scope>NUCLEOTIDE SEQUENCE [LARGE SCALE GENOMIC DNA]</scope>
    <source>
        <strain evidence="2">CM1030</strain>
        <tissue evidence="2">Blood</tissue>
    </source>
</reference>
<proteinExistence type="predicted"/>
<organism evidence="2 3">
    <name type="scientific">Cirrhinus mrigala</name>
    <name type="common">Mrigala</name>
    <dbReference type="NCBI Taxonomy" id="683832"/>
    <lineage>
        <taxon>Eukaryota</taxon>
        <taxon>Metazoa</taxon>
        <taxon>Chordata</taxon>
        <taxon>Craniata</taxon>
        <taxon>Vertebrata</taxon>
        <taxon>Euteleostomi</taxon>
        <taxon>Actinopterygii</taxon>
        <taxon>Neopterygii</taxon>
        <taxon>Teleostei</taxon>
        <taxon>Ostariophysi</taxon>
        <taxon>Cypriniformes</taxon>
        <taxon>Cyprinidae</taxon>
        <taxon>Labeoninae</taxon>
        <taxon>Labeonini</taxon>
        <taxon>Cirrhinus</taxon>
    </lineage>
</organism>
<feature type="domain" description="IPT/TIG" evidence="1">
    <location>
        <begin position="1"/>
        <end position="51"/>
    </location>
</feature>
<dbReference type="EMBL" id="JAMKFB020000025">
    <property type="protein sequence ID" value="KAL0155177.1"/>
    <property type="molecule type" value="Genomic_DNA"/>
</dbReference>
<dbReference type="GO" id="GO:0007399">
    <property type="term" value="P:nervous system development"/>
    <property type="evidence" value="ECO:0007669"/>
    <property type="project" value="UniProtKB-ARBA"/>
</dbReference>
<dbReference type="Pfam" id="PF01833">
    <property type="entry name" value="TIG"/>
    <property type="match status" value="1"/>
</dbReference>
<evidence type="ECO:0000259" key="1">
    <source>
        <dbReference type="Pfam" id="PF01833"/>
    </source>
</evidence>
<dbReference type="Proteomes" id="UP001529510">
    <property type="component" value="Unassembled WGS sequence"/>
</dbReference>
<comment type="caution">
    <text evidence="2">The sequence shown here is derived from an EMBL/GenBank/DDBJ whole genome shotgun (WGS) entry which is preliminary data.</text>
</comment>
<feature type="non-terminal residue" evidence="2">
    <location>
        <position position="54"/>
    </location>
</feature>
<dbReference type="SUPFAM" id="SSF81296">
    <property type="entry name" value="E set domains"/>
    <property type="match status" value="1"/>
</dbReference>
<dbReference type="InterPro" id="IPR002909">
    <property type="entry name" value="IPT_dom"/>
</dbReference>
<dbReference type="InterPro" id="IPR013783">
    <property type="entry name" value="Ig-like_fold"/>
</dbReference>
<evidence type="ECO:0000313" key="3">
    <source>
        <dbReference type="Proteomes" id="UP001529510"/>
    </source>
</evidence>
<dbReference type="Gene3D" id="2.60.40.10">
    <property type="entry name" value="Immunoglobulins"/>
    <property type="match status" value="1"/>
</dbReference>
<dbReference type="AlphaFoldDB" id="A0ABD0MYZ2"/>
<keyword evidence="3" id="KW-1185">Reference proteome</keyword>
<protein>
    <recommendedName>
        <fullName evidence="1">IPT/TIG domain-containing protein</fullName>
    </recommendedName>
</protein>
<dbReference type="InterPro" id="IPR014756">
    <property type="entry name" value="Ig_E-set"/>
</dbReference>
<feature type="non-terminal residue" evidence="2">
    <location>
        <position position="1"/>
    </location>
</feature>